<dbReference type="InterPro" id="IPR005123">
    <property type="entry name" value="Oxoglu/Fe-dep_dioxygenase_dom"/>
</dbReference>
<evidence type="ECO:0000313" key="5">
    <source>
        <dbReference type="Proteomes" id="UP000268329"/>
    </source>
</evidence>
<name>A0A3G2JFL5_9ACTN</name>
<dbReference type="AlphaFoldDB" id="A0A3G2JFL5"/>
<dbReference type="RefSeq" id="WP_121788625.1">
    <property type="nucleotide sequence ID" value="NZ_CP033073.1"/>
</dbReference>
<dbReference type="GO" id="GO:0016491">
    <property type="term" value="F:oxidoreductase activity"/>
    <property type="evidence" value="ECO:0007669"/>
    <property type="project" value="UniProtKB-KW"/>
</dbReference>
<evidence type="ECO:0000259" key="3">
    <source>
        <dbReference type="PROSITE" id="PS51471"/>
    </source>
</evidence>
<organism evidence="4 5">
    <name type="scientific">Streptomyces dangxiongensis</name>
    <dbReference type="NCBI Taxonomy" id="1442032"/>
    <lineage>
        <taxon>Bacteria</taxon>
        <taxon>Bacillati</taxon>
        <taxon>Actinomycetota</taxon>
        <taxon>Actinomycetes</taxon>
        <taxon>Kitasatosporales</taxon>
        <taxon>Streptomycetaceae</taxon>
        <taxon>Streptomyces</taxon>
    </lineage>
</organism>
<dbReference type="PROSITE" id="PS51471">
    <property type="entry name" value="FE2OG_OXY"/>
    <property type="match status" value="1"/>
</dbReference>
<comment type="similarity">
    <text evidence="1">Belongs to the iron/ascorbate-dependent oxidoreductase family.</text>
</comment>
<evidence type="ECO:0000313" key="4">
    <source>
        <dbReference type="EMBL" id="AYN41186.1"/>
    </source>
</evidence>
<dbReference type="Gene3D" id="2.60.120.620">
    <property type="entry name" value="q2cbj1_9rhob like domain"/>
    <property type="match status" value="1"/>
</dbReference>
<reference evidence="4 5" key="1">
    <citation type="submission" date="2018-10" db="EMBL/GenBank/DDBJ databases">
        <title>The genome of Streptomyces dangxiongensis Z022.</title>
        <authorList>
            <person name="Zhang B."/>
        </authorList>
    </citation>
    <scope>NUCLEOTIDE SEQUENCE [LARGE SCALE GENOMIC DNA]</scope>
    <source>
        <strain evidence="4 5">Z022</strain>
    </source>
</reference>
<evidence type="ECO:0000256" key="2">
    <source>
        <dbReference type="SAM" id="MobiDB-lite"/>
    </source>
</evidence>
<dbReference type="InterPro" id="IPR018655">
    <property type="entry name" value="DUF2086"/>
</dbReference>
<evidence type="ECO:0000256" key="1">
    <source>
        <dbReference type="RuleBase" id="RU003682"/>
    </source>
</evidence>
<feature type="compositionally biased region" description="Low complexity" evidence="2">
    <location>
        <begin position="11"/>
        <end position="24"/>
    </location>
</feature>
<keyword evidence="1" id="KW-0479">Metal-binding</keyword>
<keyword evidence="1" id="KW-0560">Oxidoreductase</keyword>
<dbReference type="Pfam" id="PF09859">
    <property type="entry name" value="Oxygenase-NA"/>
    <property type="match status" value="1"/>
</dbReference>
<feature type="region of interest" description="Disordered" evidence="2">
    <location>
        <begin position="1"/>
        <end position="24"/>
    </location>
</feature>
<feature type="domain" description="Fe2OG dioxygenase" evidence="3">
    <location>
        <begin position="144"/>
        <end position="257"/>
    </location>
</feature>
<proteinExistence type="inferred from homology"/>
<keyword evidence="1" id="KW-0408">Iron</keyword>
<dbReference type="GO" id="GO:0046872">
    <property type="term" value="F:metal ion binding"/>
    <property type="evidence" value="ECO:0007669"/>
    <property type="project" value="UniProtKB-KW"/>
</dbReference>
<dbReference type="KEGG" id="sdd:D9753_22495"/>
<gene>
    <name evidence="4" type="ORF">D9753_22495</name>
</gene>
<dbReference type="OrthoDB" id="9781972at2"/>
<accession>A0A3G2JFL5</accession>
<dbReference type="EMBL" id="CP033073">
    <property type="protein sequence ID" value="AYN41186.1"/>
    <property type="molecule type" value="Genomic_DNA"/>
</dbReference>
<protein>
    <submittedName>
        <fullName evidence="4">Proline hydroxylase</fullName>
    </submittedName>
</protein>
<keyword evidence="5" id="KW-1185">Reference proteome</keyword>
<sequence length="258" mass="28569">MNAYDTPPLPGLAEPAALDRPAPDADGLPALRRLDWPALAAELDAEGVALTPPLLSADECARLRDLFDEPGLFRSTVTMARHRFGEGSYRYFARPLPEPVSALRRELYPPLARIANTWAARLGEPEFPDRHEDLVAACAAEGQHRPTPLLLRYGQGGYNCLHQDIYGDLTFPLQVAVVLDRPDEDFTGGESVFVEQRPRAQSRPLVRRPAQGQGLIFAVHHRPVRSARGWSRVMLRHGVSAVTSGQRHVLGVIFHDAR</sequence>
<dbReference type="Proteomes" id="UP000268329">
    <property type="component" value="Chromosome"/>
</dbReference>